<feature type="compositionally biased region" description="Basic and acidic residues" evidence="9">
    <location>
        <begin position="279"/>
        <end position="301"/>
    </location>
</feature>
<proteinExistence type="inferred from homology"/>
<feature type="region of interest" description="Disordered" evidence="9">
    <location>
        <begin position="1"/>
        <end position="135"/>
    </location>
</feature>
<evidence type="ECO:0000313" key="11">
    <source>
        <dbReference type="Proteomes" id="UP001634007"/>
    </source>
</evidence>
<dbReference type="PANTHER" id="PTHR10639:SF33">
    <property type="entry name" value="CLATHRIN LIGHT CHAIN 1"/>
    <property type="match status" value="1"/>
</dbReference>
<dbReference type="Pfam" id="PF01086">
    <property type="entry name" value="Clathrin_lg_ch"/>
    <property type="match status" value="1"/>
</dbReference>
<dbReference type="InterPro" id="IPR000996">
    <property type="entry name" value="Clathrin_L-chain"/>
</dbReference>
<feature type="compositionally biased region" description="Basic and acidic residues" evidence="9">
    <location>
        <begin position="220"/>
        <end position="234"/>
    </location>
</feature>
<reference evidence="10 11" key="1">
    <citation type="submission" date="2024-11" db="EMBL/GenBank/DDBJ databases">
        <title>Chromosome-level genome assembly of Eucalyptus globulus Labill. provides insights into its genome evolution.</title>
        <authorList>
            <person name="Li X."/>
        </authorList>
    </citation>
    <scope>NUCLEOTIDE SEQUENCE [LARGE SCALE GENOMIC DNA]</scope>
    <source>
        <strain evidence="10">CL2024</strain>
        <tissue evidence="10">Fresh tender leaves</tissue>
    </source>
</reference>
<name>A0ABD3IIU5_EUCGL</name>
<feature type="coiled-coil region" evidence="8">
    <location>
        <begin position="138"/>
        <end position="169"/>
    </location>
</feature>
<dbReference type="EMBL" id="JBJKBG010000011">
    <property type="protein sequence ID" value="KAL3714907.1"/>
    <property type="molecule type" value="Genomic_DNA"/>
</dbReference>
<keyword evidence="4 7" id="KW-0472">Membrane</keyword>
<evidence type="ECO:0000256" key="6">
    <source>
        <dbReference type="ARBA" id="ARBA00023329"/>
    </source>
</evidence>
<evidence type="ECO:0000256" key="4">
    <source>
        <dbReference type="ARBA" id="ARBA00023136"/>
    </source>
</evidence>
<keyword evidence="5 7" id="KW-0168">Coated pit</keyword>
<keyword evidence="8" id="KW-0175">Coiled coil</keyword>
<feature type="compositionally biased region" description="Pro residues" evidence="9">
    <location>
        <begin position="263"/>
        <end position="277"/>
    </location>
</feature>
<dbReference type="GO" id="GO:0030659">
    <property type="term" value="C:cytoplasmic vesicle membrane"/>
    <property type="evidence" value="ECO:0007669"/>
    <property type="project" value="UniProtKB-SubCell"/>
</dbReference>
<comment type="function">
    <text evidence="1 7">Clathrin is the major protein of the polyhedral coat of coated pits and vesicles.</text>
</comment>
<evidence type="ECO:0000256" key="1">
    <source>
        <dbReference type="ARBA" id="ARBA00003913"/>
    </source>
</evidence>
<dbReference type="AlphaFoldDB" id="A0ABD3IIU5"/>
<evidence type="ECO:0000256" key="2">
    <source>
        <dbReference type="ARBA" id="ARBA00004180"/>
    </source>
</evidence>
<evidence type="ECO:0000313" key="10">
    <source>
        <dbReference type="EMBL" id="KAL3714907.1"/>
    </source>
</evidence>
<feature type="compositionally biased region" description="Basic and acidic residues" evidence="9">
    <location>
        <begin position="337"/>
        <end position="353"/>
    </location>
</feature>
<accession>A0ABD3IIU5</accession>
<evidence type="ECO:0000256" key="8">
    <source>
        <dbReference type="SAM" id="Coils"/>
    </source>
</evidence>
<comment type="caution">
    <text evidence="10">The sequence shown here is derived from an EMBL/GenBank/DDBJ whole genome shotgun (WGS) entry which is preliminary data.</text>
</comment>
<evidence type="ECO:0000256" key="9">
    <source>
        <dbReference type="SAM" id="MobiDB-lite"/>
    </source>
</evidence>
<feature type="compositionally biased region" description="Acidic residues" evidence="9">
    <location>
        <begin position="1"/>
        <end position="11"/>
    </location>
</feature>
<organism evidence="10 11">
    <name type="scientific">Eucalyptus globulus</name>
    <name type="common">Tasmanian blue gum</name>
    <dbReference type="NCBI Taxonomy" id="34317"/>
    <lineage>
        <taxon>Eukaryota</taxon>
        <taxon>Viridiplantae</taxon>
        <taxon>Streptophyta</taxon>
        <taxon>Embryophyta</taxon>
        <taxon>Tracheophyta</taxon>
        <taxon>Spermatophyta</taxon>
        <taxon>Magnoliopsida</taxon>
        <taxon>eudicotyledons</taxon>
        <taxon>Gunneridae</taxon>
        <taxon>Pentapetalae</taxon>
        <taxon>rosids</taxon>
        <taxon>malvids</taxon>
        <taxon>Myrtales</taxon>
        <taxon>Myrtaceae</taxon>
        <taxon>Myrtoideae</taxon>
        <taxon>Eucalypteae</taxon>
        <taxon>Eucalyptus</taxon>
    </lineage>
</organism>
<dbReference type="GO" id="GO:0005905">
    <property type="term" value="C:clathrin-coated pit"/>
    <property type="evidence" value="ECO:0007669"/>
    <property type="project" value="UniProtKB-KW"/>
</dbReference>
<keyword evidence="11" id="KW-1185">Reference proteome</keyword>
<dbReference type="PANTHER" id="PTHR10639">
    <property type="entry name" value="CLATHRIN LIGHT CHAIN"/>
    <property type="match status" value="1"/>
</dbReference>
<dbReference type="Proteomes" id="UP001634007">
    <property type="component" value="Unassembled WGS sequence"/>
</dbReference>
<evidence type="ECO:0000256" key="5">
    <source>
        <dbReference type="ARBA" id="ARBA00023176"/>
    </source>
</evidence>
<comment type="subcellular location">
    <subcellularLocation>
        <location evidence="2 7">Cytoplasmic vesicle membrane</location>
        <topology evidence="2 7">Peripheral membrane protein</topology>
        <orientation evidence="2 7">Cytoplasmic side</orientation>
    </subcellularLocation>
    <subcellularLocation>
        <location evidence="7">Membrane</location>
        <location evidence="7">Coated pit</location>
        <topology evidence="7">Peripheral membrane protein</topology>
        <orientation evidence="7">Cytoplasmic side</orientation>
    </subcellularLocation>
    <text evidence="7">Cytoplasmic face of coated pits and vesicles.</text>
</comment>
<feature type="compositionally biased region" description="Low complexity" evidence="9">
    <location>
        <begin position="43"/>
        <end position="56"/>
    </location>
</feature>
<evidence type="ECO:0000256" key="7">
    <source>
        <dbReference type="RuleBase" id="RU363137"/>
    </source>
</evidence>
<comment type="similarity">
    <text evidence="3 7">Belongs to the clathrin light chain family.</text>
</comment>
<feature type="region of interest" description="Disordered" evidence="9">
    <location>
        <begin position="218"/>
        <end position="361"/>
    </location>
</feature>
<sequence length="361" mass="39293">MESFDAGDAEAEEHPHVPDSQAHHHPSPFQDDAFMGYDPPFAPSDDVSADAAPPSAEEADIFGDAGGAGYGDSQASPEVYGFGVTTPDPDFVSPFESAMNGIEEEEEEDGGGGFVSDGPLLPPPSEMVEEGAARREWRRQNAIQLEEKEKREKEMREQIIAEAEEYKQAFYEKRKLNCETNKADNREREKLYLANQEKFHKEADKHYWKAIAEIIPREVPNIEKRGKRDAEKKPSVVLVQGPKPGKPTDLSRMRQVLFKLKQHPPPHMMPPPSPPPTKGGKETKDGKEKDSKEGSKEEDSGKISAVATSCDVPGSAAEKPAAEKLATPPKVTPDGGDSEKAEVPEAPEGEKAAESGAAAAE</sequence>
<evidence type="ECO:0000256" key="3">
    <source>
        <dbReference type="ARBA" id="ARBA00005263"/>
    </source>
</evidence>
<protein>
    <recommendedName>
        <fullName evidence="7">Clathrin light chain</fullName>
    </recommendedName>
</protein>
<gene>
    <name evidence="10" type="ORF">ACJRO7_006758</name>
</gene>
<keyword evidence="6 7" id="KW-0968">Cytoplasmic vesicle</keyword>